<sequence>MRLLNLPIFLVLGSLSGHKNSLNTVFSNIGRRMSSEVEKARTSVRTQGPTIFSKIIDKEIPADIIYEDDDCLAFRDISPQAPTHFLVIPKKQIPTLDSASSEHEKVFPFLRFHMTIYVKLLGHLMLVCSQVAQKEGLASGYRVVVNNGPDGAQSVYHLHLHVLGGRQMQWPPG</sequence>
<dbReference type="Pfam" id="PF01230">
    <property type="entry name" value="HIT"/>
    <property type="match status" value="1"/>
</dbReference>
<organism evidence="7">
    <name type="scientific">Schistosoma haematobium</name>
    <name type="common">Blood fluke</name>
    <dbReference type="NCBI Taxonomy" id="6185"/>
    <lineage>
        <taxon>Eukaryota</taxon>
        <taxon>Metazoa</taxon>
        <taxon>Spiralia</taxon>
        <taxon>Lophotrochozoa</taxon>
        <taxon>Platyhelminthes</taxon>
        <taxon>Trematoda</taxon>
        <taxon>Digenea</taxon>
        <taxon>Strigeidida</taxon>
        <taxon>Schistosomatoidea</taxon>
        <taxon>Schistosomatidae</taxon>
        <taxon>Schistosoma</taxon>
    </lineage>
</organism>
<keyword evidence="8" id="KW-1185">Reference proteome</keyword>
<dbReference type="PROSITE" id="PS51084">
    <property type="entry name" value="HIT_2"/>
    <property type="match status" value="1"/>
</dbReference>
<reference evidence="6" key="4">
    <citation type="journal article" date="2022" name="PLoS Pathog.">
        <title>Chromosome-level genome of Schistosoma haematobium underpins genome-wide explorations of molecular variation.</title>
        <authorList>
            <person name="Stroehlein A.J."/>
            <person name="Korhonen P.K."/>
            <person name="Lee V.V."/>
            <person name="Ralph S.A."/>
            <person name="Mentink-Kane M."/>
            <person name="You H."/>
            <person name="McManus D.P."/>
            <person name="Tchuente L.T."/>
            <person name="Stothard J.R."/>
            <person name="Kaur P."/>
            <person name="Dudchenko O."/>
            <person name="Aiden E.L."/>
            <person name="Yang B."/>
            <person name="Yang H."/>
            <person name="Emery A.M."/>
            <person name="Webster B.L."/>
            <person name="Brindley P.J."/>
            <person name="Rollinson D."/>
            <person name="Chang B.C.H."/>
            <person name="Gasser R.B."/>
            <person name="Young N.D."/>
        </authorList>
    </citation>
    <scope>NUCLEOTIDE SEQUENCE</scope>
</reference>
<keyword evidence="4" id="KW-0732">Signal</keyword>
<dbReference type="EMBL" id="AMPZ03000002">
    <property type="protein sequence ID" value="KAH9589519.1"/>
    <property type="molecule type" value="Genomic_DNA"/>
</dbReference>
<dbReference type="STRING" id="6185.A0A095A5R1"/>
<feature type="short sequence motif" description="Histidine triad motif" evidence="2 3">
    <location>
        <begin position="157"/>
        <end position="161"/>
    </location>
</feature>
<accession>A0A095A5R1</accession>
<dbReference type="SUPFAM" id="SSF54197">
    <property type="entry name" value="HIT-like"/>
    <property type="match status" value="1"/>
</dbReference>
<dbReference type="InterPro" id="IPR036265">
    <property type="entry name" value="HIT-like_sf"/>
</dbReference>
<evidence type="ECO:0000256" key="2">
    <source>
        <dbReference type="PIRSR" id="PIRSR601310-3"/>
    </source>
</evidence>
<dbReference type="GO" id="GO:0003824">
    <property type="term" value="F:catalytic activity"/>
    <property type="evidence" value="ECO:0007669"/>
    <property type="project" value="InterPro"/>
</dbReference>
<dbReference type="AlphaFoldDB" id="A0A095A5R1"/>
<evidence type="ECO:0000313" key="7">
    <source>
        <dbReference type="EMBL" id="KGB40979.1"/>
    </source>
</evidence>
<gene>
    <name evidence="6" type="primary">HINT2_1</name>
    <name evidence="6" type="ORF">MS3_00002556</name>
    <name evidence="7" type="ORF">MS3_09473</name>
</gene>
<dbReference type="EMBL" id="KL251668">
    <property type="protein sequence ID" value="KGB40979.1"/>
    <property type="molecule type" value="Genomic_DNA"/>
</dbReference>
<dbReference type="PROSITE" id="PS00892">
    <property type="entry name" value="HIT_1"/>
    <property type="match status" value="1"/>
</dbReference>
<dbReference type="FunFam" id="3.30.428.10:FF:000005">
    <property type="entry name" value="Histidine triad nucleotide-binding protein 1"/>
    <property type="match status" value="1"/>
</dbReference>
<feature type="domain" description="HIT" evidence="5">
    <location>
        <begin position="51"/>
        <end position="173"/>
    </location>
</feature>
<dbReference type="RefSeq" id="XP_012800739.1">
    <property type="nucleotide sequence ID" value="XM_012945285.2"/>
</dbReference>
<dbReference type="GeneID" id="24596649"/>
<dbReference type="KEGG" id="shx:MS3_00002556"/>
<reference evidence="6" key="2">
    <citation type="journal article" date="2019" name="Gigascience">
        <title>High-quality Schistosoma haematobium genome achieved by single-molecule and long-range sequencing.</title>
        <authorList>
            <person name="Stroehlein A.J."/>
            <person name="Korhonen P.K."/>
            <person name="Chong T.M."/>
            <person name="Lim Y.L."/>
            <person name="Chan K.G."/>
            <person name="Webster B."/>
            <person name="Rollinson D."/>
            <person name="Brindley P.J."/>
            <person name="Gasser R.B."/>
            <person name="Young N.D."/>
        </authorList>
    </citation>
    <scope>NUCLEOTIDE SEQUENCE</scope>
</reference>
<reference evidence="6" key="3">
    <citation type="submission" date="2021-06" db="EMBL/GenBank/DDBJ databases">
        <title>Chromosome-level genome assembly for S. haematobium.</title>
        <authorList>
            <person name="Stroehlein A.J."/>
        </authorList>
    </citation>
    <scope>NUCLEOTIDE SEQUENCE</scope>
</reference>
<dbReference type="InterPro" id="IPR001310">
    <property type="entry name" value="Histidine_triad_HIT"/>
</dbReference>
<dbReference type="CTD" id="24596649"/>
<feature type="signal peptide" evidence="4">
    <location>
        <begin position="1"/>
        <end position="21"/>
    </location>
</feature>
<dbReference type="PRINTS" id="PR00332">
    <property type="entry name" value="HISTRIAD"/>
</dbReference>
<dbReference type="InterPro" id="IPR019808">
    <property type="entry name" value="Histidine_triad_CS"/>
</dbReference>
<protein>
    <submittedName>
        <fullName evidence="7">Histidine triad nucleotide-binding protein 2, mitochondrial</fullName>
    </submittedName>
</protein>
<feature type="chain" id="PRO_5042326917" evidence="4">
    <location>
        <begin position="22"/>
        <end position="173"/>
    </location>
</feature>
<evidence type="ECO:0000256" key="3">
    <source>
        <dbReference type="PROSITE-ProRule" id="PRU00464"/>
    </source>
</evidence>
<evidence type="ECO:0000256" key="1">
    <source>
        <dbReference type="PIRSR" id="PIRSR601310-1"/>
    </source>
</evidence>
<evidence type="ECO:0000256" key="4">
    <source>
        <dbReference type="SAM" id="SignalP"/>
    </source>
</evidence>
<evidence type="ECO:0000313" key="6">
    <source>
        <dbReference type="EMBL" id="KAH9589519.1"/>
    </source>
</evidence>
<proteinExistence type="predicted"/>
<feature type="active site" description="Tele-AMP-histidine intermediate" evidence="1">
    <location>
        <position position="159"/>
    </location>
</feature>
<evidence type="ECO:0000259" key="5">
    <source>
        <dbReference type="PROSITE" id="PS51084"/>
    </source>
</evidence>
<dbReference type="Gene3D" id="3.30.428.10">
    <property type="entry name" value="HIT-like"/>
    <property type="match status" value="1"/>
</dbReference>
<dbReference type="CDD" id="cd01276">
    <property type="entry name" value="PKCI_related"/>
    <property type="match status" value="1"/>
</dbReference>
<name>A0A095A5R1_SCHHA</name>
<reference evidence="7" key="1">
    <citation type="journal article" date="2012" name="Nat. Genet.">
        <title>Whole-genome sequence of Schistosoma haematobium.</title>
        <authorList>
            <person name="Young N.D."/>
            <person name="Jex A.R."/>
            <person name="Li B."/>
            <person name="Liu S."/>
            <person name="Yang L."/>
            <person name="Xiong Z."/>
            <person name="Li Y."/>
            <person name="Cantacessi C."/>
            <person name="Hall R.S."/>
            <person name="Xu X."/>
            <person name="Chen F."/>
            <person name="Wu X."/>
            <person name="Zerlotini A."/>
            <person name="Oliveira G."/>
            <person name="Hofmann A."/>
            <person name="Zhang G."/>
            <person name="Fang X."/>
            <person name="Kang Y."/>
            <person name="Campbell B.E."/>
            <person name="Loukas A."/>
            <person name="Ranganathan S."/>
            <person name="Rollinson D."/>
            <person name="Rinaldi G."/>
            <person name="Brindley P.J."/>
            <person name="Yang H."/>
            <person name="Wang J."/>
            <person name="Wang J."/>
            <person name="Gasser R.B."/>
        </authorList>
    </citation>
    <scope>NUCLEOTIDE SEQUENCE [LARGE SCALE GENOMIC DNA]</scope>
</reference>
<dbReference type="Proteomes" id="UP000471633">
    <property type="component" value="Unassembled WGS sequence"/>
</dbReference>
<evidence type="ECO:0000313" key="8">
    <source>
        <dbReference type="Proteomes" id="UP000471633"/>
    </source>
</evidence>
<dbReference type="PANTHER" id="PTHR23089">
    <property type="entry name" value="HISTIDINE TRIAD HIT PROTEIN"/>
    <property type="match status" value="1"/>
</dbReference>
<dbReference type="InterPro" id="IPR011146">
    <property type="entry name" value="HIT-like"/>
</dbReference>